<keyword evidence="2" id="KW-1185">Reference proteome</keyword>
<organism evidence="1 2">
    <name type="scientific">Persea americana</name>
    <name type="common">Avocado</name>
    <dbReference type="NCBI Taxonomy" id="3435"/>
    <lineage>
        <taxon>Eukaryota</taxon>
        <taxon>Viridiplantae</taxon>
        <taxon>Streptophyta</taxon>
        <taxon>Embryophyta</taxon>
        <taxon>Tracheophyta</taxon>
        <taxon>Spermatophyta</taxon>
        <taxon>Magnoliopsida</taxon>
        <taxon>Magnoliidae</taxon>
        <taxon>Laurales</taxon>
        <taxon>Lauraceae</taxon>
        <taxon>Persea</taxon>
    </lineage>
</organism>
<gene>
    <name evidence="1" type="ORF">MRB53_003028</name>
</gene>
<proteinExistence type="predicted"/>
<evidence type="ECO:0000313" key="1">
    <source>
        <dbReference type="EMBL" id="KAJ8650005.1"/>
    </source>
</evidence>
<protein>
    <submittedName>
        <fullName evidence="1">Uncharacterized protein</fullName>
    </submittedName>
</protein>
<dbReference type="Proteomes" id="UP001234297">
    <property type="component" value="Chromosome 1"/>
</dbReference>
<dbReference type="EMBL" id="CM056809">
    <property type="protein sequence ID" value="KAJ8650005.1"/>
    <property type="molecule type" value="Genomic_DNA"/>
</dbReference>
<name>A0ACC2MWA4_PERAE</name>
<comment type="caution">
    <text evidence="1">The sequence shown here is derived from an EMBL/GenBank/DDBJ whole genome shotgun (WGS) entry which is preliminary data.</text>
</comment>
<accession>A0ACC2MWA4</accession>
<evidence type="ECO:0000313" key="2">
    <source>
        <dbReference type="Proteomes" id="UP001234297"/>
    </source>
</evidence>
<reference evidence="1 2" key="1">
    <citation type="journal article" date="2022" name="Hortic Res">
        <title>A haplotype resolved chromosomal level avocado genome allows analysis of novel avocado genes.</title>
        <authorList>
            <person name="Nath O."/>
            <person name="Fletcher S.J."/>
            <person name="Hayward A."/>
            <person name="Shaw L.M."/>
            <person name="Masouleh A.K."/>
            <person name="Furtado A."/>
            <person name="Henry R.J."/>
            <person name="Mitter N."/>
        </authorList>
    </citation>
    <scope>NUCLEOTIDE SEQUENCE [LARGE SCALE GENOMIC DNA]</scope>
    <source>
        <strain evidence="2">cv. Hass</strain>
    </source>
</reference>
<sequence>MLIMAFGFSVLPLTLLVPPCRLFTLFVAKVQKICQAVASLRSGYPTAWARLSGIPSASFRVRPTSYIGNLYQVSYIT</sequence>